<feature type="region of interest" description="Disordered" evidence="1">
    <location>
        <begin position="1"/>
        <end position="38"/>
    </location>
</feature>
<gene>
    <name evidence="2" type="ORF">AVDCRST_MAG88-4640</name>
</gene>
<proteinExistence type="predicted"/>
<dbReference type="AlphaFoldDB" id="A0A6J4VY90"/>
<evidence type="ECO:0000256" key="1">
    <source>
        <dbReference type="SAM" id="MobiDB-lite"/>
    </source>
</evidence>
<feature type="non-terminal residue" evidence="2">
    <location>
        <position position="1"/>
    </location>
</feature>
<sequence length="38" mass="4361">RRAARGHFPQARRPRLRGAGAPGPLRADRPRPRLHQRV</sequence>
<evidence type="ECO:0000313" key="2">
    <source>
        <dbReference type="EMBL" id="CAA9589706.1"/>
    </source>
</evidence>
<organism evidence="2">
    <name type="scientific">uncultured Thermomicrobiales bacterium</name>
    <dbReference type="NCBI Taxonomy" id="1645740"/>
    <lineage>
        <taxon>Bacteria</taxon>
        <taxon>Pseudomonadati</taxon>
        <taxon>Thermomicrobiota</taxon>
        <taxon>Thermomicrobia</taxon>
        <taxon>Thermomicrobiales</taxon>
        <taxon>environmental samples</taxon>
    </lineage>
</organism>
<feature type="non-terminal residue" evidence="2">
    <location>
        <position position="38"/>
    </location>
</feature>
<name>A0A6J4VY90_9BACT</name>
<protein>
    <submittedName>
        <fullName evidence="2">Uncharacterized protein</fullName>
    </submittedName>
</protein>
<reference evidence="2" key="1">
    <citation type="submission" date="2020-02" db="EMBL/GenBank/DDBJ databases">
        <authorList>
            <person name="Meier V. D."/>
        </authorList>
    </citation>
    <scope>NUCLEOTIDE SEQUENCE</scope>
    <source>
        <strain evidence="2">AVDCRST_MAG88</strain>
    </source>
</reference>
<dbReference type="EMBL" id="CADCWM010001200">
    <property type="protein sequence ID" value="CAA9589706.1"/>
    <property type="molecule type" value="Genomic_DNA"/>
</dbReference>
<feature type="compositionally biased region" description="Basic residues" evidence="1">
    <location>
        <begin position="1"/>
        <end position="16"/>
    </location>
</feature>
<accession>A0A6J4VY90</accession>